<dbReference type="Proteomes" id="UP001165042">
    <property type="component" value="Unassembled WGS sequence"/>
</dbReference>
<proteinExistence type="predicted"/>
<reference evidence="1" key="1">
    <citation type="submission" date="2023-02" db="EMBL/GenBank/DDBJ databases">
        <title>Actinokineospora globicatena NBRC 15670.</title>
        <authorList>
            <person name="Ichikawa N."/>
            <person name="Sato H."/>
            <person name="Tonouchi N."/>
        </authorList>
    </citation>
    <scope>NUCLEOTIDE SEQUENCE</scope>
    <source>
        <strain evidence="1">NBRC 15670</strain>
    </source>
</reference>
<evidence type="ECO:0000313" key="2">
    <source>
        <dbReference type="Proteomes" id="UP001165042"/>
    </source>
</evidence>
<dbReference type="InterPro" id="IPR047880">
    <property type="entry name" value="MafI-like"/>
</dbReference>
<gene>
    <name evidence="1" type="ORF">Aglo03_20300</name>
</gene>
<evidence type="ECO:0000313" key="1">
    <source>
        <dbReference type="EMBL" id="GLW91214.1"/>
    </source>
</evidence>
<name>A0A9W6QMD8_9PSEU</name>
<dbReference type="EMBL" id="BSSD01000002">
    <property type="protein sequence ID" value="GLW91214.1"/>
    <property type="molecule type" value="Genomic_DNA"/>
</dbReference>
<evidence type="ECO:0008006" key="3">
    <source>
        <dbReference type="Google" id="ProtNLM"/>
    </source>
</evidence>
<dbReference type="RefSeq" id="WP_285609803.1">
    <property type="nucleotide sequence ID" value="NZ_BSSD01000002.1"/>
</dbReference>
<protein>
    <recommendedName>
        <fullName evidence="3">MafI family immunity protein</fullName>
    </recommendedName>
</protein>
<sequence length="86" mass="9699">MSGHLEAEILALLKASPITRESVRRDVVELVHAGEPGLAFECLCSWLYEDELPLTRKYYERLLPVAEFLDVPHAIKKLIELVPAGE</sequence>
<accession>A0A9W6QMD8</accession>
<comment type="caution">
    <text evidence="1">The sequence shown here is derived from an EMBL/GenBank/DDBJ whole genome shotgun (WGS) entry which is preliminary data.</text>
</comment>
<dbReference type="NCBIfam" id="NF033691">
    <property type="entry name" value="immunity_MafI"/>
    <property type="match status" value="1"/>
</dbReference>
<organism evidence="1 2">
    <name type="scientific">Actinokineospora globicatena</name>
    <dbReference type="NCBI Taxonomy" id="103729"/>
    <lineage>
        <taxon>Bacteria</taxon>
        <taxon>Bacillati</taxon>
        <taxon>Actinomycetota</taxon>
        <taxon>Actinomycetes</taxon>
        <taxon>Pseudonocardiales</taxon>
        <taxon>Pseudonocardiaceae</taxon>
        <taxon>Actinokineospora</taxon>
    </lineage>
</organism>
<keyword evidence="2" id="KW-1185">Reference proteome</keyword>
<dbReference type="AlphaFoldDB" id="A0A9W6QMD8"/>